<keyword evidence="9" id="KW-1185">Reference proteome</keyword>
<proteinExistence type="inferred from homology"/>
<dbReference type="Gene3D" id="3.40.50.1980">
    <property type="entry name" value="Nitrogenase molybdenum iron protein domain"/>
    <property type="match status" value="2"/>
</dbReference>
<accession>W4HQ39</accession>
<dbReference type="CDD" id="cd01140">
    <property type="entry name" value="FatB"/>
    <property type="match status" value="1"/>
</dbReference>
<feature type="domain" description="Fe/B12 periplasmic-binding" evidence="7">
    <location>
        <begin position="52"/>
        <end position="309"/>
    </location>
</feature>
<keyword evidence="4" id="KW-0406">Ion transport</keyword>
<reference evidence="8 9" key="1">
    <citation type="journal article" date="2014" name="Antonie Van Leeuwenhoek">
        <title>Roseivivax atlanticus sp. nov., isolated from surface seawater of the Atlantic Ocean.</title>
        <authorList>
            <person name="Li G."/>
            <person name="Lai Q."/>
            <person name="Liu X."/>
            <person name="Sun F."/>
            <person name="Shao Z."/>
        </authorList>
    </citation>
    <scope>NUCLEOTIDE SEQUENCE [LARGE SCALE GENOMIC DNA]</scope>
    <source>
        <strain evidence="8 9">22II-s10s</strain>
    </source>
</reference>
<dbReference type="eggNOG" id="COG4607">
    <property type="taxonomic scope" value="Bacteria"/>
</dbReference>
<evidence type="ECO:0000259" key="7">
    <source>
        <dbReference type="PROSITE" id="PS50983"/>
    </source>
</evidence>
<dbReference type="AlphaFoldDB" id="W4HQ39"/>
<dbReference type="STRING" id="1379903.ATO8_04481"/>
<dbReference type="Proteomes" id="UP000019063">
    <property type="component" value="Unassembled WGS sequence"/>
</dbReference>
<evidence type="ECO:0000256" key="5">
    <source>
        <dbReference type="ARBA" id="ARBA00022729"/>
    </source>
</evidence>
<dbReference type="PANTHER" id="PTHR30532:SF28">
    <property type="entry name" value="PETROBACTIN-BINDING PROTEIN YCLQ"/>
    <property type="match status" value="1"/>
</dbReference>
<comment type="subcellular location">
    <subcellularLocation>
        <location evidence="1">Cell envelope</location>
    </subcellularLocation>
</comment>
<dbReference type="InterPro" id="IPR002491">
    <property type="entry name" value="ABC_transptr_periplasmic_BD"/>
</dbReference>
<feature type="chain" id="PRO_5004842300" evidence="6">
    <location>
        <begin position="31"/>
        <end position="311"/>
    </location>
</feature>
<evidence type="ECO:0000313" key="9">
    <source>
        <dbReference type="Proteomes" id="UP000019063"/>
    </source>
</evidence>
<evidence type="ECO:0000256" key="2">
    <source>
        <dbReference type="ARBA" id="ARBA00008814"/>
    </source>
</evidence>
<dbReference type="Pfam" id="PF01497">
    <property type="entry name" value="Peripla_BP_2"/>
    <property type="match status" value="1"/>
</dbReference>
<dbReference type="EMBL" id="AQQW01000002">
    <property type="protein sequence ID" value="ETW14120.1"/>
    <property type="molecule type" value="Genomic_DNA"/>
</dbReference>
<evidence type="ECO:0000256" key="1">
    <source>
        <dbReference type="ARBA" id="ARBA00004196"/>
    </source>
</evidence>
<name>W4HQ39_9RHOB</name>
<evidence type="ECO:0000256" key="6">
    <source>
        <dbReference type="SAM" id="SignalP"/>
    </source>
</evidence>
<feature type="signal peptide" evidence="6">
    <location>
        <begin position="1"/>
        <end position="30"/>
    </location>
</feature>
<comment type="similarity">
    <text evidence="2">Belongs to the bacterial solute-binding protein 8 family.</text>
</comment>
<protein>
    <submittedName>
        <fullName evidence="8">Fe3+-siderophore ABC transporter substrate-binding protein</fullName>
    </submittedName>
</protein>
<evidence type="ECO:0000256" key="3">
    <source>
        <dbReference type="ARBA" id="ARBA00022448"/>
    </source>
</evidence>
<dbReference type="SUPFAM" id="SSF53807">
    <property type="entry name" value="Helical backbone' metal receptor"/>
    <property type="match status" value="1"/>
</dbReference>
<comment type="caution">
    <text evidence="8">The sequence shown here is derived from an EMBL/GenBank/DDBJ whole genome shotgun (WGS) entry which is preliminary data.</text>
</comment>
<dbReference type="GO" id="GO:1901678">
    <property type="term" value="P:iron coordination entity transport"/>
    <property type="evidence" value="ECO:0007669"/>
    <property type="project" value="UniProtKB-ARBA"/>
</dbReference>
<gene>
    <name evidence="8" type="ORF">ATO8_04481</name>
</gene>
<sequence>MSLKSLALSTAIALAGPAATLTLATGPALAQDDTLSVETATGTAEVPRAPQTTAVYDMAALDTLDALGVEGLTSTDKTYFDGLADYQGDIGTLFEPDFEALNALQPDLIVVGGRSAPQAEAVADFAPTIDMTIEGTDLLNGLRARIEAYGRIWGKEDAAADLTADLDTALDDARAAGREAGDALIVLTNGAKMSAYGAGSRFGWLHEATGMPEAVEGLSAAQHGEPVSSEFIRDADPDWLFVIDRGAAIGADSQGAEATLDNPLVRETKAWQSDQVVYLGAADVYIASGGVQATRRTLKTVTEALTAAAGS</sequence>
<keyword evidence="3" id="KW-0813">Transport</keyword>
<keyword evidence="4" id="KW-0410">Iron transport</keyword>
<dbReference type="PROSITE" id="PS50983">
    <property type="entry name" value="FE_B12_PBP"/>
    <property type="match status" value="1"/>
</dbReference>
<dbReference type="PANTHER" id="PTHR30532">
    <property type="entry name" value="IRON III DICITRATE-BINDING PERIPLASMIC PROTEIN"/>
    <property type="match status" value="1"/>
</dbReference>
<organism evidence="8 9">
    <name type="scientific">Roseivivax marinus</name>
    <dbReference type="NCBI Taxonomy" id="1379903"/>
    <lineage>
        <taxon>Bacteria</taxon>
        <taxon>Pseudomonadati</taxon>
        <taxon>Pseudomonadota</taxon>
        <taxon>Alphaproteobacteria</taxon>
        <taxon>Rhodobacterales</taxon>
        <taxon>Roseobacteraceae</taxon>
        <taxon>Roseivivax</taxon>
    </lineage>
</organism>
<keyword evidence="4" id="KW-0408">Iron</keyword>
<dbReference type="GO" id="GO:0030288">
    <property type="term" value="C:outer membrane-bounded periplasmic space"/>
    <property type="evidence" value="ECO:0007669"/>
    <property type="project" value="TreeGrafter"/>
</dbReference>
<evidence type="ECO:0000256" key="4">
    <source>
        <dbReference type="ARBA" id="ARBA00022496"/>
    </source>
</evidence>
<evidence type="ECO:0000313" key="8">
    <source>
        <dbReference type="EMBL" id="ETW14120.1"/>
    </source>
</evidence>
<dbReference type="InterPro" id="IPR033870">
    <property type="entry name" value="FatB"/>
</dbReference>
<keyword evidence="5 6" id="KW-0732">Signal</keyword>
<dbReference type="RefSeq" id="WP_051487383.1">
    <property type="nucleotide sequence ID" value="NZ_AQQW01000002.1"/>
</dbReference>
<dbReference type="InterPro" id="IPR051313">
    <property type="entry name" value="Bact_iron-sidero_bind"/>
</dbReference>